<evidence type="ECO:0000256" key="6">
    <source>
        <dbReference type="ARBA" id="ARBA00022827"/>
    </source>
</evidence>
<keyword evidence="4 10" id="KW-0808">Transferase</keyword>
<name>A0A518CRN6_9PLAN</name>
<dbReference type="GO" id="GO:0046872">
    <property type="term" value="F:metal ion binding"/>
    <property type="evidence" value="ECO:0007669"/>
    <property type="project" value="UniProtKB-UniRule"/>
</dbReference>
<evidence type="ECO:0000256" key="8">
    <source>
        <dbReference type="ARBA" id="ARBA00031306"/>
    </source>
</evidence>
<dbReference type="KEGG" id="plon:Pla110_36150"/>
<evidence type="ECO:0000256" key="5">
    <source>
        <dbReference type="ARBA" id="ARBA00022723"/>
    </source>
</evidence>
<evidence type="ECO:0000256" key="2">
    <source>
        <dbReference type="ARBA" id="ARBA00016337"/>
    </source>
</evidence>
<keyword evidence="3 10" id="KW-0285">Flavoprotein</keyword>
<evidence type="ECO:0000313" key="13">
    <source>
        <dbReference type="Proteomes" id="UP000317178"/>
    </source>
</evidence>
<dbReference type="EC" id="2.7.1.180" evidence="1 10"/>
<protein>
    <recommendedName>
        <fullName evidence="2 10">FAD:protein FMN transferase</fullName>
        <ecNumber evidence="1 10">2.7.1.180</ecNumber>
    </recommendedName>
    <alternativeName>
        <fullName evidence="8 10">Flavin transferase</fullName>
    </alternativeName>
</protein>
<evidence type="ECO:0000313" key="12">
    <source>
        <dbReference type="EMBL" id="QDU81864.1"/>
    </source>
</evidence>
<feature type="binding site" evidence="11">
    <location>
        <position position="169"/>
    </location>
    <ligand>
        <name>Mg(2+)</name>
        <dbReference type="ChEBI" id="CHEBI:18420"/>
    </ligand>
</feature>
<dbReference type="InterPro" id="IPR003374">
    <property type="entry name" value="ApbE-like_sf"/>
</dbReference>
<keyword evidence="12" id="KW-0449">Lipoprotein</keyword>
<comment type="catalytic activity">
    <reaction evidence="9 10">
        <text>L-threonyl-[protein] + FAD = FMN-L-threonyl-[protein] + AMP + H(+)</text>
        <dbReference type="Rhea" id="RHEA:36847"/>
        <dbReference type="Rhea" id="RHEA-COMP:11060"/>
        <dbReference type="Rhea" id="RHEA-COMP:11061"/>
        <dbReference type="ChEBI" id="CHEBI:15378"/>
        <dbReference type="ChEBI" id="CHEBI:30013"/>
        <dbReference type="ChEBI" id="CHEBI:57692"/>
        <dbReference type="ChEBI" id="CHEBI:74257"/>
        <dbReference type="ChEBI" id="CHEBI:456215"/>
        <dbReference type="EC" id="2.7.1.180"/>
    </reaction>
</comment>
<feature type="binding site" evidence="11">
    <location>
        <position position="287"/>
    </location>
    <ligand>
        <name>Mg(2+)</name>
        <dbReference type="ChEBI" id="CHEBI:18420"/>
    </ligand>
</feature>
<dbReference type="SUPFAM" id="SSF143631">
    <property type="entry name" value="ApbE-like"/>
    <property type="match status" value="1"/>
</dbReference>
<evidence type="ECO:0000256" key="10">
    <source>
        <dbReference type="PIRNR" id="PIRNR006268"/>
    </source>
</evidence>
<proteinExistence type="inferred from homology"/>
<dbReference type="Gene3D" id="3.10.520.10">
    <property type="entry name" value="ApbE-like domains"/>
    <property type="match status" value="1"/>
</dbReference>
<accession>A0A518CRN6</accession>
<dbReference type="Pfam" id="PF02424">
    <property type="entry name" value="ApbE"/>
    <property type="match status" value="1"/>
</dbReference>
<dbReference type="EMBL" id="CP036281">
    <property type="protein sequence ID" value="QDU81864.1"/>
    <property type="molecule type" value="Genomic_DNA"/>
</dbReference>
<keyword evidence="6 10" id="KW-0274">FAD</keyword>
<feature type="binding site" evidence="11">
    <location>
        <position position="291"/>
    </location>
    <ligand>
        <name>Mg(2+)</name>
        <dbReference type="ChEBI" id="CHEBI:18420"/>
    </ligand>
</feature>
<keyword evidence="5 10" id="KW-0479">Metal-binding</keyword>
<dbReference type="PANTHER" id="PTHR30040">
    <property type="entry name" value="THIAMINE BIOSYNTHESIS LIPOPROTEIN APBE"/>
    <property type="match status" value="1"/>
</dbReference>
<evidence type="ECO:0000256" key="9">
    <source>
        <dbReference type="ARBA" id="ARBA00048540"/>
    </source>
</evidence>
<sequence length="344" mass="38114">MVFFCLVFAGCDRAGTNSSVRIKGETMGTYYDVRFNELPPGETNDSIRKKLEAELKRINDLMSTWQADSQLMKFNTADTTDWFPVDADVEEVVSKSLEISEMTDGSFDVTVGPLIELWNFGVEREEFKVPTEEELDGIKEYVGWHLLETRGGEPALKKRHPRVFLNLSAIAKGYGVDLLGLVLEEAEIQNYLVNIGGEMVARGKKPNGVSWTVAIERPTSQPGTTPQIVKTVSLNNRALATSGNYRNFFEDSDGNTYSHTIDPRTSRPVTHQLQSASVLADNCMLADALATSLMVMGPEEAKQFAIENNLAIFLVYPNGEGGSQEEWSSAEFTKYLNETAKSGP</sequence>
<comment type="similarity">
    <text evidence="10">Belongs to the ApbE family.</text>
</comment>
<organism evidence="12 13">
    <name type="scientific">Polystyrenella longa</name>
    <dbReference type="NCBI Taxonomy" id="2528007"/>
    <lineage>
        <taxon>Bacteria</taxon>
        <taxon>Pseudomonadati</taxon>
        <taxon>Planctomycetota</taxon>
        <taxon>Planctomycetia</taxon>
        <taxon>Planctomycetales</taxon>
        <taxon>Planctomycetaceae</taxon>
        <taxon>Polystyrenella</taxon>
    </lineage>
</organism>
<dbReference type="Proteomes" id="UP000317178">
    <property type="component" value="Chromosome"/>
</dbReference>
<evidence type="ECO:0000256" key="7">
    <source>
        <dbReference type="ARBA" id="ARBA00022842"/>
    </source>
</evidence>
<dbReference type="PANTHER" id="PTHR30040:SF2">
    <property type="entry name" value="FAD:PROTEIN FMN TRANSFERASE"/>
    <property type="match status" value="1"/>
</dbReference>
<reference evidence="12 13" key="1">
    <citation type="submission" date="2019-02" db="EMBL/GenBank/DDBJ databases">
        <title>Deep-cultivation of Planctomycetes and their phenomic and genomic characterization uncovers novel biology.</title>
        <authorList>
            <person name="Wiegand S."/>
            <person name="Jogler M."/>
            <person name="Boedeker C."/>
            <person name="Pinto D."/>
            <person name="Vollmers J."/>
            <person name="Rivas-Marin E."/>
            <person name="Kohn T."/>
            <person name="Peeters S.H."/>
            <person name="Heuer A."/>
            <person name="Rast P."/>
            <person name="Oberbeckmann S."/>
            <person name="Bunk B."/>
            <person name="Jeske O."/>
            <person name="Meyerdierks A."/>
            <person name="Storesund J.E."/>
            <person name="Kallscheuer N."/>
            <person name="Luecker S."/>
            <person name="Lage O.M."/>
            <person name="Pohl T."/>
            <person name="Merkel B.J."/>
            <person name="Hornburger P."/>
            <person name="Mueller R.-W."/>
            <person name="Bruemmer F."/>
            <person name="Labrenz M."/>
            <person name="Spormann A.M."/>
            <person name="Op den Camp H."/>
            <person name="Overmann J."/>
            <person name="Amann R."/>
            <person name="Jetten M.S.M."/>
            <person name="Mascher T."/>
            <person name="Medema M.H."/>
            <person name="Devos D.P."/>
            <person name="Kaster A.-K."/>
            <person name="Ovreas L."/>
            <person name="Rohde M."/>
            <person name="Galperin M.Y."/>
            <person name="Jogler C."/>
        </authorList>
    </citation>
    <scope>NUCLEOTIDE SEQUENCE [LARGE SCALE GENOMIC DNA]</scope>
    <source>
        <strain evidence="12 13">Pla110</strain>
    </source>
</reference>
<evidence type="ECO:0000256" key="4">
    <source>
        <dbReference type="ARBA" id="ARBA00022679"/>
    </source>
</evidence>
<dbReference type="AlphaFoldDB" id="A0A518CRN6"/>
<dbReference type="InterPro" id="IPR024932">
    <property type="entry name" value="ApbE"/>
</dbReference>
<evidence type="ECO:0000256" key="1">
    <source>
        <dbReference type="ARBA" id="ARBA00011955"/>
    </source>
</evidence>
<keyword evidence="13" id="KW-1185">Reference proteome</keyword>
<comment type="cofactor">
    <cofactor evidence="11">
        <name>Mg(2+)</name>
        <dbReference type="ChEBI" id="CHEBI:18420"/>
    </cofactor>
    <cofactor evidence="11">
        <name>Mn(2+)</name>
        <dbReference type="ChEBI" id="CHEBI:29035"/>
    </cofactor>
    <text evidence="11">Magnesium. Can also use manganese.</text>
</comment>
<evidence type="ECO:0000256" key="3">
    <source>
        <dbReference type="ARBA" id="ARBA00022630"/>
    </source>
</evidence>
<evidence type="ECO:0000256" key="11">
    <source>
        <dbReference type="PIRSR" id="PIRSR006268-2"/>
    </source>
</evidence>
<dbReference type="PIRSF" id="PIRSF006268">
    <property type="entry name" value="ApbE"/>
    <property type="match status" value="1"/>
</dbReference>
<dbReference type="GO" id="GO:0016740">
    <property type="term" value="F:transferase activity"/>
    <property type="evidence" value="ECO:0007669"/>
    <property type="project" value="UniProtKB-UniRule"/>
</dbReference>
<gene>
    <name evidence="12" type="primary">apbE_2</name>
    <name evidence="12" type="ORF">Pla110_36150</name>
</gene>
<keyword evidence="7 10" id="KW-0460">Magnesium</keyword>